<protein>
    <recommendedName>
        <fullName evidence="5">NADH dehydrogenase subunit 4L</fullName>
    </recommendedName>
</protein>
<dbReference type="Proteomes" id="UP001151760">
    <property type="component" value="Unassembled WGS sequence"/>
</dbReference>
<reference evidence="3" key="2">
    <citation type="submission" date="2022-01" db="EMBL/GenBank/DDBJ databases">
        <authorList>
            <person name="Yamashiro T."/>
            <person name="Shiraishi A."/>
            <person name="Satake H."/>
            <person name="Nakayama K."/>
        </authorList>
    </citation>
    <scope>NUCLEOTIDE SEQUENCE</scope>
</reference>
<evidence type="ECO:0000313" key="4">
    <source>
        <dbReference type="Proteomes" id="UP001151760"/>
    </source>
</evidence>
<evidence type="ECO:0000313" key="3">
    <source>
        <dbReference type="EMBL" id="GJS55666.1"/>
    </source>
</evidence>
<evidence type="ECO:0008006" key="5">
    <source>
        <dbReference type="Google" id="ProtNLM"/>
    </source>
</evidence>
<dbReference type="EMBL" id="BQNB010008884">
    <property type="protein sequence ID" value="GJS55666.1"/>
    <property type="molecule type" value="Genomic_DNA"/>
</dbReference>
<accession>A0ABQ4WSR9</accession>
<reference evidence="3" key="1">
    <citation type="journal article" date="2022" name="Int. J. Mol. Sci.">
        <title>Draft Genome of Tanacetum Coccineum: Genomic Comparison of Closely Related Tanacetum-Family Plants.</title>
        <authorList>
            <person name="Yamashiro T."/>
            <person name="Shiraishi A."/>
            <person name="Nakayama K."/>
            <person name="Satake H."/>
        </authorList>
    </citation>
    <scope>NUCLEOTIDE SEQUENCE</scope>
</reference>
<proteinExistence type="predicted"/>
<evidence type="ECO:0000256" key="2">
    <source>
        <dbReference type="SAM" id="SignalP"/>
    </source>
</evidence>
<keyword evidence="2" id="KW-0732">Signal</keyword>
<evidence type="ECO:0000256" key="1">
    <source>
        <dbReference type="SAM" id="Phobius"/>
    </source>
</evidence>
<gene>
    <name evidence="3" type="ORF">Tco_0629028</name>
</gene>
<keyword evidence="4" id="KW-1185">Reference proteome</keyword>
<keyword evidence="1" id="KW-1133">Transmembrane helix</keyword>
<keyword evidence="1" id="KW-0812">Transmembrane</keyword>
<name>A0ABQ4WSR9_9ASTR</name>
<keyword evidence="1" id="KW-0472">Membrane</keyword>
<comment type="caution">
    <text evidence="3">The sequence shown here is derived from an EMBL/GenBank/DDBJ whole genome shotgun (WGS) entry which is preliminary data.</text>
</comment>
<feature type="signal peptide" evidence="2">
    <location>
        <begin position="1"/>
        <end position="20"/>
    </location>
</feature>
<feature type="transmembrane region" description="Helical" evidence="1">
    <location>
        <begin position="71"/>
        <end position="98"/>
    </location>
</feature>
<feature type="chain" id="PRO_5046809046" description="NADH dehydrogenase subunit 4L" evidence="2">
    <location>
        <begin position="21"/>
        <end position="111"/>
    </location>
</feature>
<sequence>MTTSKLLSLLGIRSILKVLSQMAQLVTNITLNSARSCVMQSAFLTQGTVSSISIIFSWSGSISPKGFLSSVLLWLVIIVAVVDVTIVVVIIIAVVVVVESSSVVKLSFVIT</sequence>
<organism evidence="3 4">
    <name type="scientific">Tanacetum coccineum</name>
    <dbReference type="NCBI Taxonomy" id="301880"/>
    <lineage>
        <taxon>Eukaryota</taxon>
        <taxon>Viridiplantae</taxon>
        <taxon>Streptophyta</taxon>
        <taxon>Embryophyta</taxon>
        <taxon>Tracheophyta</taxon>
        <taxon>Spermatophyta</taxon>
        <taxon>Magnoliopsida</taxon>
        <taxon>eudicotyledons</taxon>
        <taxon>Gunneridae</taxon>
        <taxon>Pentapetalae</taxon>
        <taxon>asterids</taxon>
        <taxon>campanulids</taxon>
        <taxon>Asterales</taxon>
        <taxon>Asteraceae</taxon>
        <taxon>Asteroideae</taxon>
        <taxon>Anthemideae</taxon>
        <taxon>Anthemidinae</taxon>
        <taxon>Tanacetum</taxon>
    </lineage>
</organism>